<dbReference type="GO" id="GO:0003677">
    <property type="term" value="F:DNA binding"/>
    <property type="evidence" value="ECO:0007669"/>
    <property type="project" value="UniProtKB-KW"/>
</dbReference>
<evidence type="ECO:0000256" key="2">
    <source>
        <dbReference type="ARBA" id="ARBA00022705"/>
    </source>
</evidence>
<dbReference type="InterPro" id="IPR036381">
    <property type="entry name" value="Tus_dom1"/>
</dbReference>
<dbReference type="InterPro" id="IPR008865">
    <property type="entry name" value="DNA_replication_term_site-bd"/>
</dbReference>
<dbReference type="RefSeq" id="WP_306763357.1">
    <property type="nucleotide sequence ID" value="NZ_CP118224.1"/>
</dbReference>
<evidence type="ECO:0000313" key="4">
    <source>
        <dbReference type="EMBL" id="WMC12120.1"/>
    </source>
</evidence>
<keyword evidence="5" id="KW-1185">Reference proteome</keyword>
<dbReference type="Pfam" id="PF05472">
    <property type="entry name" value="Ter"/>
    <property type="match status" value="1"/>
</dbReference>
<organism evidence="4 5">
    <name type="scientific">Oceanimonas pelagia</name>
    <dbReference type="NCBI Taxonomy" id="3028314"/>
    <lineage>
        <taxon>Bacteria</taxon>
        <taxon>Pseudomonadati</taxon>
        <taxon>Pseudomonadota</taxon>
        <taxon>Gammaproteobacteria</taxon>
        <taxon>Aeromonadales</taxon>
        <taxon>Aeromonadaceae</taxon>
        <taxon>Oceanimonas</taxon>
    </lineage>
</organism>
<dbReference type="EMBL" id="CP118224">
    <property type="protein sequence ID" value="WMC12120.1"/>
    <property type="molecule type" value="Genomic_DNA"/>
</dbReference>
<keyword evidence="1" id="KW-0963">Cytoplasm</keyword>
<dbReference type="GO" id="GO:0006274">
    <property type="term" value="P:DNA replication termination"/>
    <property type="evidence" value="ECO:0007669"/>
    <property type="project" value="InterPro"/>
</dbReference>
<dbReference type="KEGG" id="ope:PU634_07075"/>
<dbReference type="SUPFAM" id="SSF56596">
    <property type="entry name" value="Replication terminator protein (Tus)"/>
    <property type="match status" value="1"/>
</dbReference>
<protein>
    <submittedName>
        <fullName evidence="4">DNA replication terminus site-binding protein</fullName>
    </submittedName>
</protein>
<gene>
    <name evidence="4" type="ORF">PU634_07075</name>
</gene>
<reference evidence="4 5" key="1">
    <citation type="submission" date="2023-02" db="EMBL/GenBank/DDBJ databases">
        <title>Complete genome sequence of a novel bacterium Oceanimonas sp. NTOU-MSR1 isolated from marine coast sediment.</title>
        <authorList>
            <person name="Yang H.-T."/>
            <person name="Chen Y.-L."/>
            <person name="Ho Y.-N."/>
        </authorList>
    </citation>
    <scope>NUCLEOTIDE SEQUENCE [LARGE SCALE GENOMIC DNA]</scope>
    <source>
        <strain evidence="4 5">NTOU-MSR1</strain>
    </source>
</reference>
<proteinExistence type="predicted"/>
<dbReference type="InterPro" id="IPR036384">
    <property type="entry name" value="Tus_sf"/>
</dbReference>
<keyword evidence="2" id="KW-0235">DNA replication</keyword>
<accession>A0AA50KQG6</accession>
<sequence length="299" mass="33927">MFTLAAELNHTMSLLESALADLRGLINERAGTPPLACCYRLPEVPQGKEHDPVEHIPVQEQVTGKAALNAALSAYGRWHLQPDCSAKASFRLPGFIVLPASARAELEPRLNEVNRLKLAFRALVQRLDDKDKKFTLVHDTFPGLITLQVYRQLTLLPHGASRLGFTWANKQIIQKVDKQKLVAQLMQSRLNPPPLTDPHTWMQCVDREIYDVKRLPAHVELRLRRPVKTHPMVNVRWSEPLTPRQQQYKAHLPLLLCQDAPPAVTPLCDYPPAKPRKRRAARIGGEPLIPRLHIYPYTP</sequence>
<dbReference type="GO" id="GO:0005737">
    <property type="term" value="C:cytoplasm"/>
    <property type="evidence" value="ECO:0007669"/>
    <property type="project" value="InterPro"/>
</dbReference>
<dbReference type="Proteomes" id="UP001223802">
    <property type="component" value="Chromosome"/>
</dbReference>
<evidence type="ECO:0000256" key="3">
    <source>
        <dbReference type="ARBA" id="ARBA00023125"/>
    </source>
</evidence>
<evidence type="ECO:0000256" key="1">
    <source>
        <dbReference type="ARBA" id="ARBA00022490"/>
    </source>
</evidence>
<name>A0AA50KQG6_9GAMM</name>
<dbReference type="Gene3D" id="3.30.54.10">
    <property type="match status" value="1"/>
</dbReference>
<dbReference type="Gene3D" id="3.50.14.10">
    <property type="entry name" value="Replication terminator Tus, domain 1 superfamily/Replication terminator Tus"/>
    <property type="match status" value="1"/>
</dbReference>
<dbReference type="AlphaFoldDB" id="A0AA50KQG6"/>
<keyword evidence="3" id="KW-0238">DNA-binding</keyword>
<evidence type="ECO:0000313" key="5">
    <source>
        <dbReference type="Proteomes" id="UP001223802"/>
    </source>
</evidence>